<dbReference type="EMBL" id="JAGYWB010000019">
    <property type="protein sequence ID" value="KAI0489053.1"/>
    <property type="molecule type" value="Genomic_DNA"/>
</dbReference>
<dbReference type="InterPro" id="IPR019956">
    <property type="entry name" value="Ubiquitin_dom"/>
</dbReference>
<feature type="compositionally biased region" description="Polar residues" evidence="1">
    <location>
        <begin position="799"/>
        <end position="809"/>
    </location>
</feature>
<gene>
    <name evidence="3" type="ORF">KFK09_028894</name>
</gene>
<dbReference type="CDD" id="cd17039">
    <property type="entry name" value="Ubl_ubiquitin_like"/>
    <property type="match status" value="1"/>
</dbReference>
<dbReference type="GO" id="GO:0071818">
    <property type="term" value="C:BAT3 complex"/>
    <property type="evidence" value="ECO:0007669"/>
    <property type="project" value="TreeGrafter"/>
</dbReference>
<dbReference type="AlphaFoldDB" id="A0A8T3A8Z7"/>
<feature type="compositionally biased region" description="Low complexity" evidence="1">
    <location>
        <begin position="715"/>
        <end position="729"/>
    </location>
</feature>
<dbReference type="Gene3D" id="3.10.20.90">
    <property type="entry name" value="Phosphatidylinositol 3-kinase Catalytic Subunit, Chain A, domain 1"/>
    <property type="match status" value="1"/>
</dbReference>
<dbReference type="GO" id="GO:0051787">
    <property type="term" value="F:misfolded protein binding"/>
    <property type="evidence" value="ECO:0007669"/>
    <property type="project" value="TreeGrafter"/>
</dbReference>
<dbReference type="PANTHER" id="PTHR15204:SF5">
    <property type="entry name" value="LARGE PROLINE-RICH PROTEIN BAG6 ISOFORM X1"/>
    <property type="match status" value="1"/>
</dbReference>
<evidence type="ECO:0000256" key="1">
    <source>
        <dbReference type="SAM" id="MobiDB-lite"/>
    </source>
</evidence>
<feature type="compositionally biased region" description="Low complexity" evidence="1">
    <location>
        <begin position="486"/>
        <end position="499"/>
    </location>
</feature>
<dbReference type="PRINTS" id="PR00348">
    <property type="entry name" value="UBIQUITIN"/>
</dbReference>
<feature type="compositionally biased region" description="Polar residues" evidence="1">
    <location>
        <begin position="624"/>
        <end position="637"/>
    </location>
</feature>
<feature type="domain" description="Ubiquitin-like" evidence="2">
    <location>
        <begin position="109"/>
        <end position="182"/>
    </location>
</feature>
<feature type="compositionally biased region" description="Polar residues" evidence="1">
    <location>
        <begin position="757"/>
        <end position="770"/>
    </location>
</feature>
<feature type="compositionally biased region" description="Low complexity" evidence="1">
    <location>
        <begin position="189"/>
        <end position="204"/>
    </location>
</feature>
<evidence type="ECO:0000259" key="2">
    <source>
        <dbReference type="PROSITE" id="PS50053"/>
    </source>
</evidence>
<feature type="region of interest" description="Disordered" evidence="1">
    <location>
        <begin position="715"/>
        <end position="809"/>
    </location>
</feature>
<proteinExistence type="predicted"/>
<dbReference type="GO" id="GO:0031593">
    <property type="term" value="F:polyubiquitin modification-dependent protein binding"/>
    <property type="evidence" value="ECO:0007669"/>
    <property type="project" value="TreeGrafter"/>
</dbReference>
<organism evidence="3 4">
    <name type="scientific">Dendrobium nobile</name>
    <name type="common">Orchid</name>
    <dbReference type="NCBI Taxonomy" id="94219"/>
    <lineage>
        <taxon>Eukaryota</taxon>
        <taxon>Viridiplantae</taxon>
        <taxon>Streptophyta</taxon>
        <taxon>Embryophyta</taxon>
        <taxon>Tracheophyta</taxon>
        <taxon>Spermatophyta</taxon>
        <taxon>Magnoliopsida</taxon>
        <taxon>Liliopsida</taxon>
        <taxon>Asparagales</taxon>
        <taxon>Orchidaceae</taxon>
        <taxon>Epidendroideae</taxon>
        <taxon>Malaxideae</taxon>
        <taxon>Dendrobiinae</taxon>
        <taxon>Dendrobium</taxon>
    </lineage>
</organism>
<dbReference type="GO" id="GO:0036503">
    <property type="term" value="P:ERAD pathway"/>
    <property type="evidence" value="ECO:0007669"/>
    <property type="project" value="TreeGrafter"/>
</dbReference>
<dbReference type="OrthoDB" id="267397at2759"/>
<dbReference type="InterPro" id="IPR029071">
    <property type="entry name" value="Ubiquitin-like_domsf"/>
</dbReference>
<reference evidence="3" key="1">
    <citation type="journal article" date="2022" name="Front. Genet.">
        <title>Chromosome-Scale Assembly of the Dendrobium nobile Genome Provides Insights Into the Molecular Mechanism of the Biosynthesis of the Medicinal Active Ingredient of Dendrobium.</title>
        <authorList>
            <person name="Xu Q."/>
            <person name="Niu S.-C."/>
            <person name="Li K.-L."/>
            <person name="Zheng P.-J."/>
            <person name="Zhang X.-J."/>
            <person name="Jia Y."/>
            <person name="Liu Y."/>
            <person name="Niu Y.-X."/>
            <person name="Yu L.-H."/>
            <person name="Chen D.-F."/>
            <person name="Zhang G.-Q."/>
        </authorList>
    </citation>
    <scope>NUCLEOTIDE SEQUENCE</scope>
    <source>
        <tissue evidence="3">Leaf</tissue>
    </source>
</reference>
<feature type="compositionally biased region" description="Low complexity" evidence="1">
    <location>
        <begin position="638"/>
        <end position="652"/>
    </location>
</feature>
<name>A0A8T3A8Z7_DENNO</name>
<accession>A0A8T3A8Z7</accession>
<dbReference type="PROSITE" id="PS50053">
    <property type="entry name" value="UBIQUITIN_2"/>
    <property type="match status" value="1"/>
</dbReference>
<dbReference type="Pfam" id="PF00240">
    <property type="entry name" value="ubiquitin"/>
    <property type="match status" value="1"/>
</dbReference>
<sequence length="1055" mass="111171">MICEVQRRVPTMRIDDVDGHMRVKTVSRSQEIACEGCRVTEGSGPREIARTFRCLVYWHPLVHFVSTSTLISISTSEIVYLGSLRMTSESSLEGSSSIQVNLDSSESTIGINIKTLDSRTFSLRVNKNIPVPDLKEMIVTTIGVPPEQQRLIYRGKVLKDEQLLSELHMEDGDTLHLVLRQPTLSQPTSSTGAAEASRASSSQANDSGSGVQRNRVGQVAHGVLVGTINVADRNGEAMLTDISRNIESFLGSLGLVTIDPTGATTNAPTVTVASSGGVGISQNTSRTEPSNSAHEGFLLSNNSPQQASIQFSQLPLIRTLNQPVVISNAVTTLSEFIDRMELVLQSHNGSPNTAQHQPRSEASSVDARGLPTLDFLCSVMERAQQLLRDSAASSLAAEFSVNSGPAVYISPIGPNPIMVQPSSLFGAPPLPLVSGLSVGASPGNPLSNINIHLHAGNSTAPGVSSTVGMTSPAETTHGDRLSTEQTSSGINGSSDSTSTRGLPLRAVVSATPARTVPEASGHVFSVTYPVHIRAQHSIPIQYASPQGAGSALSGAVPPPSVSVPAIVAQVTARIASALTGNAQAQSSSTNVRPIATQGAHSVVSSGTLSDLSTSALQAPQSNMLNSSLRSDSQGQNPSSPSETSQESCSSEENMLACQEDLSSGNDDARRNSVNAGFPEHGKGTGSGENCTSDLIGSGKEGQHIQLEGNQINNLGSGISVEESSTTSSSKVLADCQSSSSDIGSFNREPKPVEFQKPPSSSSQIESNTRTPLGLGFGGLRAKKRIKPVKPKGKDDGQAEASSSDQSQHSIGRVHEAVLSVPSQISNVDGGNNNGSSSQLPSLISQFMSSMPSVGQDGSGQTDFGGMIANAMQSSAFNNLLTGVASQSRVASGDLRSMLLQCVQSPAVQNTVNQLVQEVEQSQNNGNIQSTGQNRLDFTGMIQQMLPVVSQALGRSSTLAAPVEDMQSERQPKSIDVNNQVDLSQALEKIEQDDDPRSILGTLLEITGGHLYGEENTYQDIVELANDEELAREFMEVLKRDIKRRLEGESTSEDKS</sequence>
<evidence type="ECO:0000313" key="4">
    <source>
        <dbReference type="Proteomes" id="UP000829196"/>
    </source>
</evidence>
<feature type="compositionally biased region" description="Basic residues" evidence="1">
    <location>
        <begin position="780"/>
        <end position="790"/>
    </location>
</feature>
<protein>
    <recommendedName>
        <fullName evidence="2">Ubiquitin-like domain-containing protein</fullName>
    </recommendedName>
</protein>
<dbReference type="InterPro" id="IPR000626">
    <property type="entry name" value="Ubiquitin-like_dom"/>
</dbReference>
<dbReference type="SMART" id="SM00213">
    <property type="entry name" value="UBQ"/>
    <property type="match status" value="1"/>
</dbReference>
<dbReference type="Proteomes" id="UP000829196">
    <property type="component" value="Unassembled WGS sequence"/>
</dbReference>
<feature type="region of interest" description="Disordered" evidence="1">
    <location>
        <begin position="624"/>
        <end position="697"/>
    </location>
</feature>
<keyword evidence="4" id="KW-1185">Reference proteome</keyword>
<comment type="caution">
    <text evidence="3">The sequence shown here is derived from an EMBL/GenBank/DDBJ whole genome shotgun (WGS) entry which is preliminary data.</text>
</comment>
<feature type="region of interest" description="Disordered" evidence="1">
    <location>
        <begin position="460"/>
        <end position="502"/>
    </location>
</feature>
<dbReference type="PANTHER" id="PTHR15204">
    <property type="entry name" value="LARGE PROLINE-RICH PROTEIN BAG6"/>
    <property type="match status" value="1"/>
</dbReference>
<dbReference type="SMR" id="A0A8T3A8Z7"/>
<feature type="region of interest" description="Disordered" evidence="1">
    <location>
        <begin position="184"/>
        <end position="215"/>
    </location>
</feature>
<dbReference type="FunFam" id="3.10.20.90:FF:000154">
    <property type="entry name" value="Large proline-rich protein BAG6"/>
    <property type="match status" value="1"/>
</dbReference>
<evidence type="ECO:0000313" key="3">
    <source>
        <dbReference type="EMBL" id="KAI0489053.1"/>
    </source>
</evidence>
<feature type="compositionally biased region" description="Polar residues" evidence="1">
    <location>
        <begin position="460"/>
        <end position="474"/>
    </location>
</feature>
<dbReference type="SUPFAM" id="SSF54236">
    <property type="entry name" value="Ubiquitin-like"/>
    <property type="match status" value="1"/>
</dbReference>